<evidence type="ECO:0000313" key="2">
    <source>
        <dbReference type="EMBL" id="SFI86734.1"/>
    </source>
</evidence>
<protein>
    <submittedName>
        <fullName evidence="2">Uncharacterized protein</fullName>
    </submittedName>
</protein>
<keyword evidence="3" id="KW-1185">Reference proteome</keyword>
<evidence type="ECO:0000256" key="1">
    <source>
        <dbReference type="SAM" id="SignalP"/>
    </source>
</evidence>
<keyword evidence="1" id="KW-0732">Signal</keyword>
<sequence length="157" mass="17373">MLNIKGLMLGLAATWGLSTAVWAEDKVEVEPTVKEVKSSSESEFEITYEWKVTESPKADWTSYVHFTDENGEIKFQDDHEPSPETSKWKVGMVKDGPNTVSIPDGLTGTFEIRMGLYKVDGGERAELNGKGDEELRILVGKVKVADGKVVFVPNPKP</sequence>
<name>A0A1I3LPM3_9PLAN</name>
<dbReference type="Proteomes" id="UP000199518">
    <property type="component" value="Unassembled WGS sequence"/>
</dbReference>
<organism evidence="2 3">
    <name type="scientific">Planctomicrobium piriforme</name>
    <dbReference type="NCBI Taxonomy" id="1576369"/>
    <lineage>
        <taxon>Bacteria</taxon>
        <taxon>Pseudomonadati</taxon>
        <taxon>Planctomycetota</taxon>
        <taxon>Planctomycetia</taxon>
        <taxon>Planctomycetales</taxon>
        <taxon>Planctomycetaceae</taxon>
        <taxon>Planctomicrobium</taxon>
    </lineage>
</organism>
<gene>
    <name evidence="2" type="ORF">SAMN05421753_11330</name>
</gene>
<feature type="chain" id="PRO_5011504418" evidence="1">
    <location>
        <begin position="24"/>
        <end position="157"/>
    </location>
</feature>
<dbReference type="EMBL" id="FOQD01000013">
    <property type="protein sequence ID" value="SFI86734.1"/>
    <property type="molecule type" value="Genomic_DNA"/>
</dbReference>
<feature type="signal peptide" evidence="1">
    <location>
        <begin position="1"/>
        <end position="23"/>
    </location>
</feature>
<reference evidence="3" key="1">
    <citation type="submission" date="2016-10" db="EMBL/GenBank/DDBJ databases">
        <authorList>
            <person name="Varghese N."/>
            <person name="Submissions S."/>
        </authorList>
    </citation>
    <scope>NUCLEOTIDE SEQUENCE [LARGE SCALE GENOMIC DNA]</scope>
    <source>
        <strain evidence="3">DSM 26348</strain>
    </source>
</reference>
<dbReference type="RefSeq" id="WP_092052184.1">
    <property type="nucleotide sequence ID" value="NZ_FOQD01000013.1"/>
</dbReference>
<dbReference type="OrthoDB" id="221709at2"/>
<evidence type="ECO:0000313" key="3">
    <source>
        <dbReference type="Proteomes" id="UP000199518"/>
    </source>
</evidence>
<proteinExistence type="predicted"/>
<accession>A0A1I3LPM3</accession>
<dbReference type="AlphaFoldDB" id="A0A1I3LPM3"/>